<feature type="compositionally biased region" description="Basic and acidic residues" evidence="2">
    <location>
        <begin position="28"/>
        <end position="37"/>
    </location>
</feature>
<name>A0A6G6J8L1_PSENT</name>
<protein>
    <submittedName>
        <fullName evidence="3">Uncharacterized protein</fullName>
    </submittedName>
</protein>
<organism evidence="3 4">
    <name type="scientific">Pseudomonas nitroreducens</name>
    <dbReference type="NCBI Taxonomy" id="46680"/>
    <lineage>
        <taxon>Bacteria</taxon>
        <taxon>Pseudomonadati</taxon>
        <taxon>Pseudomonadota</taxon>
        <taxon>Gammaproteobacteria</taxon>
        <taxon>Pseudomonadales</taxon>
        <taxon>Pseudomonadaceae</taxon>
        <taxon>Pseudomonas</taxon>
    </lineage>
</organism>
<dbReference type="AlphaFoldDB" id="A0A6G6J8L1"/>
<dbReference type="KEGG" id="pnt:G5B91_35010"/>
<evidence type="ECO:0000256" key="1">
    <source>
        <dbReference type="SAM" id="Coils"/>
    </source>
</evidence>
<feature type="compositionally biased region" description="Acidic residues" evidence="2">
    <location>
        <begin position="57"/>
        <end position="68"/>
    </location>
</feature>
<evidence type="ECO:0000256" key="2">
    <source>
        <dbReference type="SAM" id="MobiDB-lite"/>
    </source>
</evidence>
<sequence>MSKEDKPSLTDLVGKITAGVGNLGRKKQGQDAGDRTAEPTIELGGVDDEVPPRPDGLDDIDDPIEPLPEEMAAQPPKKTNPIDKLTKGQKLIGGILLVAVVIFAKGQMDSPSEKPTPATTEAAQQSTPSTEEGMAFDTEPAGEPEHASAQKDDLSLPLAGPGATSEHSQEPLAEAAVPFQQAPEQPTPPAAFGGADQPLSTPADHAGASPNLAAETSEPFTPGQSEQANPFGGPAPTASHAEVPKPSEPAPGNQPPVFTGTTPPNPDSGAGKESPVEQAALAKTNAEVAAQAEQIAALEKKLNKVEADLKEAQSKQVKPAPVQHRVVAKATAKTQQPRAKASPVVATNARPRICVKAIAEAARNCSTCVAHAFIVRGGSEDMVGQGDFLDGYRVSIVGDRLDLQDKNGQVAHKYWSATNGCSI</sequence>
<feature type="compositionally biased region" description="Polar residues" evidence="2">
    <location>
        <begin position="117"/>
        <end position="130"/>
    </location>
</feature>
<reference evidence="3 4" key="1">
    <citation type="submission" date="2020-02" db="EMBL/GenBank/DDBJ databases">
        <title>Integrative conjugative elements (ICEs) and plasmids drive adaptation of Pseudomonas nitroreducens strain HBP1 to wastewater environment.</title>
        <authorList>
            <person name="Sentchilo V."/>
            <person name="Carraro N."/>
            <person name="Bertelli C."/>
            <person name="van der Meer J.R."/>
        </authorList>
    </citation>
    <scope>NUCLEOTIDE SEQUENCE [LARGE SCALE GENOMIC DNA]</scope>
    <source>
        <strain evidence="3 4">HBP1</strain>
        <plasmid evidence="4">ppnihbp1_1</plasmid>
    </source>
</reference>
<feature type="compositionally biased region" description="Polar residues" evidence="2">
    <location>
        <begin position="218"/>
        <end position="228"/>
    </location>
</feature>
<dbReference type="RefSeq" id="WP_037007179.1">
    <property type="nucleotide sequence ID" value="NZ_CP049142.1"/>
</dbReference>
<feature type="region of interest" description="Disordered" evidence="2">
    <location>
        <begin position="107"/>
        <end position="278"/>
    </location>
</feature>
<proteinExistence type="predicted"/>
<evidence type="ECO:0000313" key="4">
    <source>
        <dbReference type="Proteomes" id="UP000501063"/>
    </source>
</evidence>
<gene>
    <name evidence="3" type="ORF">G5B91_35010</name>
</gene>
<keyword evidence="3" id="KW-0614">Plasmid</keyword>
<feature type="coiled-coil region" evidence="1">
    <location>
        <begin position="281"/>
        <end position="315"/>
    </location>
</feature>
<keyword evidence="1" id="KW-0175">Coiled coil</keyword>
<dbReference type="EMBL" id="CP049142">
    <property type="protein sequence ID" value="QIE91543.1"/>
    <property type="molecule type" value="Genomic_DNA"/>
</dbReference>
<accession>A0A6G6J8L1</accession>
<evidence type="ECO:0000313" key="3">
    <source>
        <dbReference type="EMBL" id="QIE91543.1"/>
    </source>
</evidence>
<feature type="compositionally biased region" description="Basic and acidic residues" evidence="2">
    <location>
        <begin position="143"/>
        <end position="154"/>
    </location>
</feature>
<geneLocation type="plasmid" evidence="4">
    <name>ppnihbp1_1</name>
</geneLocation>
<dbReference type="Proteomes" id="UP000501063">
    <property type="component" value="Plasmid pPniHBP1_1"/>
</dbReference>
<feature type="region of interest" description="Disordered" evidence="2">
    <location>
        <begin position="1"/>
        <end position="84"/>
    </location>
</feature>